<sequence length="80" mass="8378">MDTLKLILLIFQMISCVVLTVVIILQNGAEDGLGAIAGGSDTYLGKGKAGTLDAKLSRLTKWIAAVFVLLTLFVALLGSL</sequence>
<accession>A0ABV1G625</accession>
<keyword evidence="7 10" id="KW-1133">Transmembrane helix</keyword>
<feature type="transmembrane region" description="Helical" evidence="10">
    <location>
        <begin position="6"/>
        <end position="25"/>
    </location>
</feature>
<evidence type="ECO:0000256" key="7">
    <source>
        <dbReference type="ARBA" id="ARBA00022989"/>
    </source>
</evidence>
<dbReference type="PANTHER" id="PTHR34182">
    <property type="entry name" value="PROTEIN-EXPORT MEMBRANE PROTEIN SECG"/>
    <property type="match status" value="1"/>
</dbReference>
<evidence type="ECO:0000313" key="12">
    <source>
        <dbReference type="Proteomes" id="UP001491552"/>
    </source>
</evidence>
<evidence type="ECO:0000256" key="4">
    <source>
        <dbReference type="ARBA" id="ARBA00022475"/>
    </source>
</evidence>
<dbReference type="Proteomes" id="UP001491552">
    <property type="component" value="Unassembled WGS sequence"/>
</dbReference>
<comment type="caution">
    <text evidence="11">The sequence shown here is derived from an EMBL/GenBank/DDBJ whole genome shotgun (WGS) entry which is preliminary data.</text>
</comment>
<evidence type="ECO:0000313" key="11">
    <source>
        <dbReference type="EMBL" id="MEQ2510861.1"/>
    </source>
</evidence>
<keyword evidence="5 10" id="KW-0812">Transmembrane</keyword>
<evidence type="ECO:0000256" key="1">
    <source>
        <dbReference type="ARBA" id="ARBA00004651"/>
    </source>
</evidence>
<dbReference type="RefSeq" id="WP_349135547.1">
    <property type="nucleotide sequence ID" value="NZ_JBBMFF010000196.1"/>
</dbReference>
<evidence type="ECO:0000256" key="9">
    <source>
        <dbReference type="ARBA" id="ARBA00023136"/>
    </source>
</evidence>
<evidence type="ECO:0000256" key="8">
    <source>
        <dbReference type="ARBA" id="ARBA00023010"/>
    </source>
</evidence>
<dbReference type="PRINTS" id="PR01651">
    <property type="entry name" value="SECGEXPORT"/>
</dbReference>
<dbReference type="NCBIfam" id="TIGR00810">
    <property type="entry name" value="secG"/>
    <property type="match status" value="1"/>
</dbReference>
<comment type="subcellular location">
    <subcellularLocation>
        <location evidence="1 10">Cell membrane</location>
        <topology evidence="1 10">Multi-pass membrane protein</topology>
    </subcellularLocation>
</comment>
<evidence type="ECO:0000256" key="6">
    <source>
        <dbReference type="ARBA" id="ARBA00022927"/>
    </source>
</evidence>
<keyword evidence="8 10" id="KW-0811">Translocation</keyword>
<dbReference type="InterPro" id="IPR004692">
    <property type="entry name" value="SecG"/>
</dbReference>
<feature type="transmembrane region" description="Helical" evidence="10">
    <location>
        <begin position="62"/>
        <end position="79"/>
    </location>
</feature>
<dbReference type="Pfam" id="PF03840">
    <property type="entry name" value="SecG"/>
    <property type="match status" value="1"/>
</dbReference>
<protein>
    <recommendedName>
        <fullName evidence="10">Protein-export membrane protein SecG</fullName>
    </recommendedName>
</protein>
<evidence type="ECO:0000256" key="5">
    <source>
        <dbReference type="ARBA" id="ARBA00022692"/>
    </source>
</evidence>
<organism evidence="11 12">
    <name type="scientific">Faecousia intestinalis</name>
    <dbReference type="NCBI Taxonomy" id="3133167"/>
    <lineage>
        <taxon>Bacteria</taxon>
        <taxon>Bacillati</taxon>
        <taxon>Bacillota</taxon>
        <taxon>Clostridia</taxon>
        <taxon>Eubacteriales</taxon>
        <taxon>Oscillospiraceae</taxon>
        <taxon>Faecousia</taxon>
    </lineage>
</organism>
<keyword evidence="12" id="KW-1185">Reference proteome</keyword>
<reference evidence="11 12" key="1">
    <citation type="submission" date="2024-03" db="EMBL/GenBank/DDBJ databases">
        <title>Human intestinal bacterial collection.</title>
        <authorList>
            <person name="Pauvert C."/>
            <person name="Hitch T.C.A."/>
            <person name="Clavel T."/>
        </authorList>
    </citation>
    <scope>NUCLEOTIDE SEQUENCE [LARGE SCALE GENOMIC DNA]</scope>
    <source>
        <strain evidence="11 12">CLA-AA-H192</strain>
    </source>
</reference>
<proteinExistence type="inferred from homology"/>
<keyword evidence="4 10" id="KW-1003">Cell membrane</keyword>
<keyword evidence="9 10" id="KW-0472">Membrane</keyword>
<keyword evidence="3 10" id="KW-0813">Transport</keyword>
<dbReference type="EMBL" id="JBBMFF010000196">
    <property type="protein sequence ID" value="MEQ2510861.1"/>
    <property type="molecule type" value="Genomic_DNA"/>
</dbReference>
<gene>
    <name evidence="11" type="primary">secG</name>
    <name evidence="11" type="ORF">WMO66_06320</name>
</gene>
<evidence type="ECO:0000256" key="10">
    <source>
        <dbReference type="RuleBase" id="RU365087"/>
    </source>
</evidence>
<name>A0ABV1G625_9FIRM</name>
<dbReference type="PANTHER" id="PTHR34182:SF1">
    <property type="entry name" value="PROTEIN-EXPORT MEMBRANE PROTEIN SECG"/>
    <property type="match status" value="1"/>
</dbReference>
<comment type="similarity">
    <text evidence="2 10">Belongs to the SecG family.</text>
</comment>
<evidence type="ECO:0000256" key="3">
    <source>
        <dbReference type="ARBA" id="ARBA00022448"/>
    </source>
</evidence>
<keyword evidence="6 10" id="KW-0653">Protein transport</keyword>
<evidence type="ECO:0000256" key="2">
    <source>
        <dbReference type="ARBA" id="ARBA00008445"/>
    </source>
</evidence>
<comment type="function">
    <text evidence="10">Involved in protein export. Participates in an early event of protein translocation.</text>
</comment>